<dbReference type="AlphaFoldDB" id="A0AAD3P166"/>
<comment type="caution">
    <text evidence="2">The sequence shown here is derived from an EMBL/GenBank/DDBJ whole genome shotgun (WGS) entry which is preliminary data.</text>
</comment>
<dbReference type="InterPro" id="IPR019660">
    <property type="entry name" value="Put_sensory_transdc_reg_YbjN"/>
</dbReference>
<evidence type="ECO:0000313" key="2">
    <source>
        <dbReference type="EMBL" id="GLK66266.1"/>
    </source>
</evidence>
<protein>
    <recommendedName>
        <fullName evidence="4">YbjN domain-containing protein</fullName>
    </recommendedName>
</protein>
<dbReference type="Pfam" id="PF10722">
    <property type="entry name" value="YbjN"/>
    <property type="match status" value="1"/>
</dbReference>
<sequence length="150" mass="17069">MRTLVSLALAMLLQAPVAQAQVLGDPDVIRLLMMDFGLPVEMTKDDSGDPMIESRIDGTRFQVYFYSCEKSCQSIQFSAGFDLDDPMNATKANRWNRDKRFGKVWLDEEGDPFIEMDIGLAGEGVGRKNFEDTLDTWRIVLSDFRGFIDW</sequence>
<evidence type="ECO:0000313" key="3">
    <source>
        <dbReference type="Proteomes" id="UP001143349"/>
    </source>
</evidence>
<keyword evidence="3" id="KW-1185">Reference proteome</keyword>
<evidence type="ECO:0008006" key="4">
    <source>
        <dbReference type="Google" id="ProtNLM"/>
    </source>
</evidence>
<evidence type="ECO:0000256" key="1">
    <source>
        <dbReference type="SAM" id="SignalP"/>
    </source>
</evidence>
<dbReference type="CDD" id="cd17511">
    <property type="entry name" value="YbjN_AmyR-like"/>
    <property type="match status" value="1"/>
</dbReference>
<dbReference type="RefSeq" id="WP_010391934.1">
    <property type="nucleotide sequence ID" value="NZ_BSFH01000099.1"/>
</dbReference>
<dbReference type="EMBL" id="BSFH01000099">
    <property type="protein sequence ID" value="GLK66266.1"/>
    <property type="molecule type" value="Genomic_DNA"/>
</dbReference>
<reference evidence="2" key="1">
    <citation type="journal article" date="2014" name="Int. J. Syst. Evol. Microbiol.">
        <title>Complete genome sequence of Corynebacterium casei LMG S-19264T (=DSM 44701T), isolated from a smear-ripened cheese.</title>
        <authorList>
            <consortium name="US DOE Joint Genome Institute (JGI-PGF)"/>
            <person name="Walter F."/>
            <person name="Albersmeier A."/>
            <person name="Kalinowski J."/>
            <person name="Ruckert C."/>
        </authorList>
    </citation>
    <scope>NUCLEOTIDE SEQUENCE</scope>
    <source>
        <strain evidence="2">VKM B-2222</strain>
    </source>
</reference>
<proteinExistence type="predicted"/>
<gene>
    <name evidence="2" type="ORF">GCM10017635_37430</name>
</gene>
<feature type="chain" id="PRO_5041947328" description="YbjN domain-containing protein" evidence="1">
    <location>
        <begin position="21"/>
        <end position="150"/>
    </location>
</feature>
<organism evidence="2 3">
    <name type="scientific">Paracoccus kondratievae</name>
    <dbReference type="NCBI Taxonomy" id="135740"/>
    <lineage>
        <taxon>Bacteria</taxon>
        <taxon>Pseudomonadati</taxon>
        <taxon>Pseudomonadota</taxon>
        <taxon>Alphaproteobacteria</taxon>
        <taxon>Rhodobacterales</taxon>
        <taxon>Paracoccaceae</taxon>
        <taxon>Paracoccus</taxon>
    </lineage>
</organism>
<feature type="signal peptide" evidence="1">
    <location>
        <begin position="1"/>
        <end position="20"/>
    </location>
</feature>
<accession>A0AAD3P166</accession>
<keyword evidence="1" id="KW-0732">Signal</keyword>
<dbReference type="Proteomes" id="UP001143349">
    <property type="component" value="Unassembled WGS sequence"/>
</dbReference>
<name>A0AAD3P166_9RHOB</name>
<reference evidence="2" key="2">
    <citation type="submission" date="2023-01" db="EMBL/GenBank/DDBJ databases">
        <authorList>
            <person name="Sun Q."/>
            <person name="Evtushenko L."/>
        </authorList>
    </citation>
    <scope>NUCLEOTIDE SEQUENCE</scope>
    <source>
        <strain evidence="2">VKM B-2222</strain>
    </source>
</reference>